<accession>A0AAQ3MUU3</accession>
<name>A0AAQ3MUU3_VIGMU</name>
<dbReference type="EMBL" id="CP144692">
    <property type="protein sequence ID" value="WVY97446.1"/>
    <property type="molecule type" value="Genomic_DNA"/>
</dbReference>
<dbReference type="Proteomes" id="UP001374535">
    <property type="component" value="Chromosome 9"/>
</dbReference>
<evidence type="ECO:0000313" key="2">
    <source>
        <dbReference type="EMBL" id="WVY97446.1"/>
    </source>
</evidence>
<reference evidence="2 3" key="1">
    <citation type="journal article" date="2023" name="Life. Sci Alliance">
        <title>Evolutionary insights into 3D genome organization and epigenetic landscape of Vigna mungo.</title>
        <authorList>
            <person name="Junaid A."/>
            <person name="Singh B."/>
            <person name="Bhatia S."/>
        </authorList>
    </citation>
    <scope>NUCLEOTIDE SEQUENCE [LARGE SCALE GENOMIC DNA]</scope>
    <source>
        <strain evidence="2">Urdbean</strain>
    </source>
</reference>
<protein>
    <submittedName>
        <fullName evidence="2">Uncharacterized protein</fullName>
    </submittedName>
</protein>
<dbReference type="AlphaFoldDB" id="A0AAQ3MUU3"/>
<evidence type="ECO:0000256" key="1">
    <source>
        <dbReference type="SAM" id="MobiDB-lite"/>
    </source>
</evidence>
<organism evidence="2 3">
    <name type="scientific">Vigna mungo</name>
    <name type="common">Black gram</name>
    <name type="synonym">Phaseolus mungo</name>
    <dbReference type="NCBI Taxonomy" id="3915"/>
    <lineage>
        <taxon>Eukaryota</taxon>
        <taxon>Viridiplantae</taxon>
        <taxon>Streptophyta</taxon>
        <taxon>Embryophyta</taxon>
        <taxon>Tracheophyta</taxon>
        <taxon>Spermatophyta</taxon>
        <taxon>Magnoliopsida</taxon>
        <taxon>eudicotyledons</taxon>
        <taxon>Gunneridae</taxon>
        <taxon>Pentapetalae</taxon>
        <taxon>rosids</taxon>
        <taxon>fabids</taxon>
        <taxon>Fabales</taxon>
        <taxon>Fabaceae</taxon>
        <taxon>Papilionoideae</taxon>
        <taxon>50 kb inversion clade</taxon>
        <taxon>NPAAA clade</taxon>
        <taxon>indigoferoid/millettioid clade</taxon>
        <taxon>Phaseoleae</taxon>
        <taxon>Vigna</taxon>
    </lineage>
</organism>
<evidence type="ECO:0000313" key="3">
    <source>
        <dbReference type="Proteomes" id="UP001374535"/>
    </source>
</evidence>
<feature type="region of interest" description="Disordered" evidence="1">
    <location>
        <begin position="70"/>
        <end position="112"/>
    </location>
</feature>
<feature type="non-terminal residue" evidence="2">
    <location>
        <position position="112"/>
    </location>
</feature>
<sequence>TFSFVFINPNPHSNPDSPARSKGQRTQFVVFDVAPSSSASQQTIIHLLQAESKQRTPIFFLAYHQRKSLTNIRPPPSRVKSHLQFETRKGQKTKSNRATRFSQHSSLHHQKS</sequence>
<feature type="non-terminal residue" evidence="2">
    <location>
        <position position="1"/>
    </location>
</feature>
<keyword evidence="3" id="KW-1185">Reference proteome</keyword>
<proteinExistence type="predicted"/>
<gene>
    <name evidence="2" type="ORF">V8G54_029597</name>
</gene>
<feature type="region of interest" description="Disordered" evidence="1">
    <location>
        <begin position="1"/>
        <end position="24"/>
    </location>
</feature>